<dbReference type="AlphaFoldDB" id="A0A381UDP9"/>
<dbReference type="InterPro" id="IPR027266">
    <property type="entry name" value="TrmE/GcvT-like"/>
</dbReference>
<dbReference type="Pfam" id="PF01266">
    <property type="entry name" value="DAO"/>
    <property type="match status" value="1"/>
</dbReference>
<gene>
    <name evidence="3" type="ORF">METZ01_LOCUS79190</name>
</gene>
<feature type="domain" description="FAD dependent oxidoreductase central" evidence="2">
    <location>
        <begin position="369"/>
        <end position="424"/>
    </location>
</feature>
<name>A0A381UDP9_9ZZZZ</name>
<dbReference type="PANTHER" id="PTHR13847:SF193">
    <property type="entry name" value="PYRUVATE DEHYDROGENASE PHOSPHATASE REGULATORY SUBUNIT, MITOCHONDRIAL"/>
    <property type="match status" value="1"/>
</dbReference>
<feature type="domain" description="FAD dependent oxidoreductase" evidence="1">
    <location>
        <begin position="10"/>
        <end position="366"/>
    </location>
</feature>
<dbReference type="Gene3D" id="3.50.50.60">
    <property type="entry name" value="FAD/NAD(P)-binding domain"/>
    <property type="match status" value="1"/>
</dbReference>
<dbReference type="InterPro" id="IPR036188">
    <property type="entry name" value="FAD/NAD-bd_sf"/>
</dbReference>
<dbReference type="PANTHER" id="PTHR13847">
    <property type="entry name" value="SARCOSINE DEHYDROGENASE-RELATED"/>
    <property type="match status" value="1"/>
</dbReference>
<dbReference type="SUPFAM" id="SSF103025">
    <property type="entry name" value="Folate-binding domain"/>
    <property type="match status" value="1"/>
</dbReference>
<dbReference type="GO" id="GO:0005739">
    <property type="term" value="C:mitochondrion"/>
    <property type="evidence" value="ECO:0007669"/>
    <property type="project" value="TreeGrafter"/>
</dbReference>
<sequence>MVKLLPERARVVIVGGGVIGCSIAYHLVKIGWQDVVLLERKQLTCGTTWHAAGLIGQLRDNQTLTKLAKYTAELYLELEKETGQATGYKVNGSLAIATTDGRFEDLKRRADMAKVFGLKVDVINARACQDYFPLMNIEDVIGGVFIPSDGQANPIDITLGLAKGARMGGAEIFEDTLVTKVNHDGECVTGVETEMGTVEANYVVLCCGMWTREFARNIGVTVPLHACEHFYVVTEPFEGVTPDLPVVRDYDAYAYYKEDAGKLLVGAFEPVAKPWAMKGIPDDFCFDELPDDFDHFQPILEGAMHRVPSLEKVGIQKFFCGPESFTPDNRYQIGPAPELKNLFIAAGLNSIGIQSAGGIGKVISEWIRDGYPPSDLASVDIRRNMPFQGNPNYLRDRVTETLGLLYAVHWPFYQYETARNVRMSPFHEHLSEQGACFGEIAGWERPNWFAPKRTEPN</sequence>
<reference evidence="3" key="1">
    <citation type="submission" date="2018-05" db="EMBL/GenBank/DDBJ databases">
        <authorList>
            <person name="Lanie J.A."/>
            <person name="Ng W.-L."/>
            <person name="Kazmierczak K.M."/>
            <person name="Andrzejewski T.M."/>
            <person name="Davidsen T.M."/>
            <person name="Wayne K.J."/>
            <person name="Tettelin H."/>
            <person name="Glass J.I."/>
            <person name="Rusch D."/>
            <person name="Podicherti R."/>
            <person name="Tsui H.-C.T."/>
            <person name="Winkler M.E."/>
        </authorList>
    </citation>
    <scope>NUCLEOTIDE SEQUENCE</scope>
</reference>
<organism evidence="3">
    <name type="scientific">marine metagenome</name>
    <dbReference type="NCBI Taxonomy" id="408172"/>
    <lineage>
        <taxon>unclassified sequences</taxon>
        <taxon>metagenomes</taxon>
        <taxon>ecological metagenomes</taxon>
    </lineage>
</organism>
<dbReference type="Gene3D" id="3.30.9.10">
    <property type="entry name" value="D-Amino Acid Oxidase, subunit A, domain 2"/>
    <property type="match status" value="1"/>
</dbReference>
<dbReference type="EMBL" id="UINC01006241">
    <property type="protein sequence ID" value="SVA26336.1"/>
    <property type="molecule type" value="Genomic_DNA"/>
</dbReference>
<dbReference type="InterPro" id="IPR032503">
    <property type="entry name" value="FAO_M"/>
</dbReference>
<dbReference type="Pfam" id="PF16350">
    <property type="entry name" value="FAO_M"/>
    <property type="match status" value="1"/>
</dbReference>
<evidence type="ECO:0000259" key="2">
    <source>
        <dbReference type="Pfam" id="PF16350"/>
    </source>
</evidence>
<evidence type="ECO:0008006" key="4">
    <source>
        <dbReference type="Google" id="ProtNLM"/>
    </source>
</evidence>
<dbReference type="InterPro" id="IPR006076">
    <property type="entry name" value="FAD-dep_OxRdtase"/>
</dbReference>
<dbReference type="Gene3D" id="3.30.1360.120">
    <property type="entry name" value="Probable tRNA modification gtpase trme, domain 1"/>
    <property type="match status" value="1"/>
</dbReference>
<protein>
    <recommendedName>
        <fullName evidence="4">FAD dependent oxidoreductase domain-containing protein</fullName>
    </recommendedName>
</protein>
<accession>A0A381UDP9</accession>
<evidence type="ECO:0000259" key="1">
    <source>
        <dbReference type="Pfam" id="PF01266"/>
    </source>
</evidence>
<dbReference type="SUPFAM" id="SSF51905">
    <property type="entry name" value="FAD/NAD(P)-binding domain"/>
    <property type="match status" value="1"/>
</dbReference>
<feature type="non-terminal residue" evidence="3">
    <location>
        <position position="457"/>
    </location>
</feature>
<evidence type="ECO:0000313" key="3">
    <source>
        <dbReference type="EMBL" id="SVA26336.1"/>
    </source>
</evidence>
<proteinExistence type="predicted"/>
<dbReference type="SUPFAM" id="SSF54373">
    <property type="entry name" value="FAD-linked reductases, C-terminal domain"/>
    <property type="match status" value="1"/>
</dbReference>
<dbReference type="PROSITE" id="PS51257">
    <property type="entry name" value="PROKAR_LIPOPROTEIN"/>
    <property type="match status" value="1"/>
</dbReference>